<feature type="region of interest" description="Disordered" evidence="1">
    <location>
        <begin position="186"/>
        <end position="205"/>
    </location>
</feature>
<name>A0ABD5ISU3_9BACL</name>
<keyword evidence="4" id="KW-1185">Reference proteome</keyword>
<accession>A0ABD5ISU3</accession>
<dbReference type="EMBL" id="JARTLI010000005">
    <property type="protein sequence ID" value="MED5051374.1"/>
    <property type="molecule type" value="Genomic_DNA"/>
</dbReference>
<reference evidence="3 5" key="2">
    <citation type="submission" date="2023-03" db="EMBL/GenBank/DDBJ databases">
        <title>Bacillus Genome Sequencing.</title>
        <authorList>
            <person name="Dunlap C."/>
        </authorList>
    </citation>
    <scope>NUCLEOTIDE SEQUENCE [LARGE SCALE GENOMIC DNA]</scope>
    <source>
        <strain evidence="3 5">NRS-38</strain>
    </source>
</reference>
<dbReference type="RefSeq" id="WP_066149026.1">
    <property type="nucleotide sequence ID" value="NZ_JACIDF010000006.1"/>
</dbReference>
<proteinExistence type="predicted"/>
<sequence length="205" mass="24096">MSFIYLHKKATPPADPSSSATFPVFHHRRPQTEELLNEQQQFHEHLSASMEQLQHSFSLQQQQYEHLYAQWQEMSENDQTVKKAILDSLSVQENTMKRLAQQIAFQDELYQGLSARLEGQEKLYQKLAEKLELQGVFHDTVIKRLEAQEASQYKIMRQLDTIKEIIFERCTHIVETIKQTISSIFTRNSQQPSQTETSEKELMHM</sequence>
<comment type="caution">
    <text evidence="3">The sequence shown here is derived from an EMBL/GenBank/DDBJ whole genome shotgun (WGS) entry which is preliminary data.</text>
</comment>
<dbReference type="Proteomes" id="UP001213979">
    <property type="component" value="Unassembled WGS sequence"/>
</dbReference>
<organism evidence="3 5">
    <name type="scientific">Anoxybacteroides rupiense</name>
    <dbReference type="NCBI Taxonomy" id="311460"/>
    <lineage>
        <taxon>Bacteria</taxon>
        <taxon>Bacillati</taxon>
        <taxon>Bacillota</taxon>
        <taxon>Bacilli</taxon>
        <taxon>Bacillales</taxon>
        <taxon>Anoxybacillaceae</taxon>
        <taxon>Anoxybacteroides</taxon>
    </lineage>
</organism>
<evidence type="ECO:0000256" key="1">
    <source>
        <dbReference type="SAM" id="MobiDB-lite"/>
    </source>
</evidence>
<dbReference type="AlphaFoldDB" id="A0ABD5ISU3"/>
<feature type="compositionally biased region" description="Polar residues" evidence="1">
    <location>
        <begin position="186"/>
        <end position="196"/>
    </location>
</feature>
<evidence type="ECO:0000313" key="5">
    <source>
        <dbReference type="Proteomes" id="UP001339962"/>
    </source>
</evidence>
<protein>
    <submittedName>
        <fullName evidence="3">Uncharacterized protein</fullName>
    </submittedName>
</protein>
<gene>
    <name evidence="3" type="ORF">P9850_05790</name>
    <name evidence="2" type="ORF">PNH38_07750</name>
</gene>
<reference evidence="2 4" key="1">
    <citation type="submission" date="2023-01" db="EMBL/GenBank/DDBJ databases">
        <title>Genome-based reclassification of Anoxybacillus geothermalis as a later heterotypic synonym of Anoxybacillus rupiensis.</title>
        <authorList>
            <person name="Inan Bektas K."/>
            <person name="Canakci S."/>
            <person name="Belduz A.A."/>
            <person name="Guler H.H."/>
        </authorList>
    </citation>
    <scope>NUCLEOTIDE SEQUENCE [LARGE SCALE GENOMIC DNA]</scope>
    <source>
        <strain evidence="2 4">DSM 17127</strain>
    </source>
</reference>
<dbReference type="EMBL" id="JAQOTG010000005">
    <property type="protein sequence ID" value="MDE8563778.1"/>
    <property type="molecule type" value="Genomic_DNA"/>
</dbReference>
<evidence type="ECO:0000313" key="4">
    <source>
        <dbReference type="Proteomes" id="UP001213979"/>
    </source>
</evidence>
<dbReference type="Proteomes" id="UP001339962">
    <property type="component" value="Unassembled WGS sequence"/>
</dbReference>
<evidence type="ECO:0000313" key="2">
    <source>
        <dbReference type="EMBL" id="MDE8563778.1"/>
    </source>
</evidence>
<evidence type="ECO:0000313" key="3">
    <source>
        <dbReference type="EMBL" id="MED5051374.1"/>
    </source>
</evidence>